<sequence>MLNDEAQIASPSLVGVALTEWGSIPPTKYRTIQRTLLMITITNATPFPGQESRAAVAGATRMPNSKPPPPELALGPSAPQGHRIPISGLSKGRYV</sequence>
<evidence type="ECO:0000313" key="2">
    <source>
        <dbReference type="EMBL" id="EAQ93141.1"/>
    </source>
</evidence>
<name>Q2HEH8_CHAGB</name>
<proteinExistence type="predicted"/>
<accession>Q2HEH8</accession>
<keyword evidence="3" id="KW-1185">Reference proteome</keyword>
<dbReference type="AlphaFoldDB" id="Q2HEH8"/>
<dbReference type="GeneID" id="4387394"/>
<dbReference type="Proteomes" id="UP000001056">
    <property type="component" value="Unassembled WGS sequence"/>
</dbReference>
<gene>
    <name evidence="2" type="ORF">CHGG_01376</name>
</gene>
<evidence type="ECO:0000256" key="1">
    <source>
        <dbReference type="SAM" id="MobiDB-lite"/>
    </source>
</evidence>
<dbReference type="RefSeq" id="XP_001220597.1">
    <property type="nucleotide sequence ID" value="XM_001220596.1"/>
</dbReference>
<dbReference type="HOGENOM" id="CLU_2372587_0_0_1"/>
<feature type="region of interest" description="Disordered" evidence="1">
    <location>
        <begin position="52"/>
        <end position="95"/>
    </location>
</feature>
<dbReference type="InParanoid" id="Q2HEH8"/>
<protein>
    <submittedName>
        <fullName evidence="2">Uncharacterized protein</fullName>
    </submittedName>
</protein>
<dbReference type="EMBL" id="CH408029">
    <property type="protein sequence ID" value="EAQ93141.1"/>
    <property type="molecule type" value="Genomic_DNA"/>
</dbReference>
<reference evidence="3" key="1">
    <citation type="journal article" date="2015" name="Genome Announc.">
        <title>Draft genome sequence of the cellulolytic fungus Chaetomium globosum.</title>
        <authorList>
            <person name="Cuomo C.A."/>
            <person name="Untereiner W.A."/>
            <person name="Ma L.-J."/>
            <person name="Grabherr M."/>
            <person name="Birren B.W."/>
        </authorList>
    </citation>
    <scope>NUCLEOTIDE SEQUENCE [LARGE SCALE GENOMIC DNA]</scope>
    <source>
        <strain evidence="3">ATCC 6205 / CBS 148.51 / DSM 1962 / NBRC 6347 / NRRL 1970</strain>
    </source>
</reference>
<evidence type="ECO:0000313" key="3">
    <source>
        <dbReference type="Proteomes" id="UP000001056"/>
    </source>
</evidence>
<organism evidence="2 3">
    <name type="scientific">Chaetomium globosum (strain ATCC 6205 / CBS 148.51 / DSM 1962 / NBRC 6347 / NRRL 1970)</name>
    <name type="common">Soil fungus</name>
    <dbReference type="NCBI Taxonomy" id="306901"/>
    <lineage>
        <taxon>Eukaryota</taxon>
        <taxon>Fungi</taxon>
        <taxon>Dikarya</taxon>
        <taxon>Ascomycota</taxon>
        <taxon>Pezizomycotina</taxon>
        <taxon>Sordariomycetes</taxon>
        <taxon>Sordariomycetidae</taxon>
        <taxon>Sordariales</taxon>
        <taxon>Chaetomiaceae</taxon>
        <taxon>Chaetomium</taxon>
    </lineage>
</organism>
<dbReference type="VEuPathDB" id="FungiDB:CHGG_01376"/>